<keyword evidence="2" id="KW-1185">Reference proteome</keyword>
<dbReference type="Proteomes" id="UP000544872">
    <property type="component" value="Unassembled WGS sequence"/>
</dbReference>
<dbReference type="RefSeq" id="WP_260402448.1">
    <property type="nucleotide sequence ID" value="NZ_JACIIX010000008.1"/>
</dbReference>
<gene>
    <name evidence="1" type="ORF">FHS48_002356</name>
</gene>
<evidence type="ECO:0000313" key="1">
    <source>
        <dbReference type="EMBL" id="MBB6210926.1"/>
    </source>
</evidence>
<comment type="caution">
    <text evidence="1">The sequence shown here is derived from an EMBL/GenBank/DDBJ whole genome shotgun (WGS) entry which is preliminary data.</text>
</comment>
<proteinExistence type="predicted"/>
<name>A0A7W9ZG73_NOVIT</name>
<accession>A0A7W9ZG73</accession>
<sequence>MSALPELPNRLFSNGRSVLAQFGYRPVDAGEVREDWAEMWDHLRGDFATAARPLVPGYAGLTADQQAAARTYMSCRLIADRNLETCEDLHVRLFSGGINTDLVERYSVAREAYEDSVEAFGDAGEALAGLLSR</sequence>
<protein>
    <submittedName>
        <fullName evidence="1">Uncharacterized protein</fullName>
    </submittedName>
</protein>
<reference evidence="1 2" key="1">
    <citation type="submission" date="2020-08" db="EMBL/GenBank/DDBJ databases">
        <title>Genomic Encyclopedia of Type Strains, Phase IV (KMG-IV): sequencing the most valuable type-strain genomes for metagenomic binning, comparative biology and taxonomic classification.</title>
        <authorList>
            <person name="Goeker M."/>
        </authorList>
    </citation>
    <scope>NUCLEOTIDE SEQUENCE [LARGE SCALE GENOMIC DNA]</scope>
    <source>
        <strain evidence="1 2">DSM 11590</strain>
    </source>
</reference>
<organism evidence="1 2">
    <name type="scientific">Novispirillum itersonii</name>
    <name type="common">Aquaspirillum itersonii</name>
    <dbReference type="NCBI Taxonomy" id="189"/>
    <lineage>
        <taxon>Bacteria</taxon>
        <taxon>Pseudomonadati</taxon>
        <taxon>Pseudomonadota</taxon>
        <taxon>Alphaproteobacteria</taxon>
        <taxon>Rhodospirillales</taxon>
        <taxon>Novispirillaceae</taxon>
        <taxon>Novispirillum</taxon>
    </lineage>
</organism>
<dbReference type="AlphaFoldDB" id="A0A7W9ZG73"/>
<evidence type="ECO:0000313" key="2">
    <source>
        <dbReference type="Proteomes" id="UP000544872"/>
    </source>
</evidence>
<dbReference type="EMBL" id="JACIIX010000008">
    <property type="protein sequence ID" value="MBB6210926.1"/>
    <property type="molecule type" value="Genomic_DNA"/>
</dbReference>